<feature type="compositionally biased region" description="Low complexity" evidence="1">
    <location>
        <begin position="331"/>
        <end position="346"/>
    </location>
</feature>
<dbReference type="EMBL" id="FOMX01000017">
    <property type="protein sequence ID" value="SFE66463.1"/>
    <property type="molecule type" value="Genomic_DNA"/>
</dbReference>
<dbReference type="Gene3D" id="1.25.40.10">
    <property type="entry name" value="Tetratricopeptide repeat domain"/>
    <property type="match status" value="1"/>
</dbReference>
<gene>
    <name evidence="2" type="ORF">SAMN02745121_05083</name>
</gene>
<evidence type="ECO:0000256" key="1">
    <source>
        <dbReference type="SAM" id="MobiDB-lite"/>
    </source>
</evidence>
<dbReference type="InterPro" id="IPR011990">
    <property type="entry name" value="TPR-like_helical_dom_sf"/>
</dbReference>
<organism evidence="2 3">
    <name type="scientific">Nannocystis exedens</name>
    <dbReference type="NCBI Taxonomy" id="54"/>
    <lineage>
        <taxon>Bacteria</taxon>
        <taxon>Pseudomonadati</taxon>
        <taxon>Myxococcota</taxon>
        <taxon>Polyangia</taxon>
        <taxon>Nannocystales</taxon>
        <taxon>Nannocystaceae</taxon>
        <taxon>Nannocystis</taxon>
    </lineage>
</organism>
<dbReference type="AlphaFoldDB" id="A0A1I2CF61"/>
<proteinExistence type="predicted"/>
<evidence type="ECO:0008006" key="4">
    <source>
        <dbReference type="Google" id="ProtNLM"/>
    </source>
</evidence>
<evidence type="ECO:0000313" key="2">
    <source>
        <dbReference type="EMBL" id="SFE66463.1"/>
    </source>
</evidence>
<keyword evidence="3" id="KW-1185">Reference proteome</keyword>
<reference evidence="3" key="1">
    <citation type="submission" date="2016-10" db="EMBL/GenBank/DDBJ databases">
        <authorList>
            <person name="Varghese N."/>
            <person name="Submissions S."/>
        </authorList>
    </citation>
    <scope>NUCLEOTIDE SEQUENCE [LARGE SCALE GENOMIC DNA]</scope>
    <source>
        <strain evidence="3">ATCC 25963</strain>
    </source>
</reference>
<feature type="region of interest" description="Disordered" evidence="1">
    <location>
        <begin position="328"/>
        <end position="384"/>
    </location>
</feature>
<evidence type="ECO:0000313" key="3">
    <source>
        <dbReference type="Proteomes" id="UP000199400"/>
    </source>
</evidence>
<name>A0A1I2CF61_9BACT</name>
<sequence>MYHRFMGHTVPPRTANGLWDRVREKKIAATLGRPPDPPPDLQLIRVSCEVAPAALRPLLEARRLTEAILGETRPRPERSKLRARTLFGETPERATEVIVVELWNQLAQQKGARWVVVFDAVEHADKATLAALTQIVQRAEWMRLPLLLVFHGEPKEAAAELLAAVRGRDAEAVVRGEAPRLGEAQRIEWNALPAKTLRVLRAGALIGPGFELRILADLLALEPLEVLEQLQHAVDLGVPIEDRGEGRFSLPTSALSALSASIIPSLAQAWHRQLGRLLGGRAAKVTAPPPPPPNAARIATIRRERLGDARVADIIDLSHEVSDLVAETADDASSGAQAAADSPQAAEVSPPDHDESGSPAPKDIQASGTSTAAPAPHAPPKAVVQRRTVVAAPARGTGAPVRPRTLLLAPDVDLPAPAEWSPSPRTGATELEDPLVDKVRAAEHMRLAGDAEAAAEHLCEAARTAAEMGAPQVAAQHVNEVLELLASLPIGASRQRLKARALLERGRLQWQAAGYEHGFTLAQALVSLEAARAELGSDVPVDLAVDLAQALAGVYFELGDPHSLARALAELEEASRKLQAANDTIGAACLFNDQAAVRVRMGDAASALQLLRASRAIFDARGQDDQVALRELAETEHLFAKLPLHARMRLGREEEGYAIGLEHALAAERAYRELDDPRELARVWETMGRLELKRCRIEEARQQLEAAFDTQTRIGDLTGLAQTTELLSEVLAWCGRNDEAVTMLRDSVVFNRDKGSPRGLISNREALTALSSRFAALPKHAEGLREVEILLAAGERELGVPLQADARRLA</sequence>
<protein>
    <recommendedName>
        <fullName evidence="4">MalT-like TPR region domain-containing protein</fullName>
    </recommendedName>
</protein>
<accession>A0A1I2CF61</accession>
<dbReference type="SUPFAM" id="SSF48452">
    <property type="entry name" value="TPR-like"/>
    <property type="match status" value="1"/>
</dbReference>
<dbReference type="Proteomes" id="UP000199400">
    <property type="component" value="Unassembled WGS sequence"/>
</dbReference>
<dbReference type="STRING" id="54.SAMN02745121_05083"/>